<proteinExistence type="predicted"/>
<dbReference type="OrthoDB" id="9770329at2"/>
<evidence type="ECO:0000256" key="1">
    <source>
        <dbReference type="ARBA" id="ARBA00004370"/>
    </source>
</evidence>
<evidence type="ECO:0000256" key="2">
    <source>
        <dbReference type="ARBA" id="ARBA00022692"/>
    </source>
</evidence>
<keyword evidence="8" id="KW-1185">Reference proteome</keyword>
<evidence type="ECO:0000256" key="5">
    <source>
        <dbReference type="SAM" id="Phobius"/>
    </source>
</evidence>
<evidence type="ECO:0000259" key="6">
    <source>
        <dbReference type="Pfam" id="PF04116"/>
    </source>
</evidence>
<organism evidence="7 8">
    <name type="scientific">Candidatus Thiodiazotropha endoloripes</name>
    <dbReference type="NCBI Taxonomy" id="1818881"/>
    <lineage>
        <taxon>Bacteria</taxon>
        <taxon>Pseudomonadati</taxon>
        <taxon>Pseudomonadota</taxon>
        <taxon>Gammaproteobacteria</taxon>
        <taxon>Chromatiales</taxon>
        <taxon>Sedimenticolaceae</taxon>
        <taxon>Candidatus Thiodiazotropha</taxon>
    </lineage>
</organism>
<dbReference type="InterPro" id="IPR050307">
    <property type="entry name" value="Sterol_Desaturase_Related"/>
</dbReference>
<feature type="transmembrane region" description="Helical" evidence="5">
    <location>
        <begin position="12"/>
        <end position="32"/>
    </location>
</feature>
<feature type="transmembrane region" description="Helical" evidence="5">
    <location>
        <begin position="80"/>
        <end position="102"/>
    </location>
</feature>
<dbReference type="GO" id="GO:0008610">
    <property type="term" value="P:lipid biosynthetic process"/>
    <property type="evidence" value="ECO:0007669"/>
    <property type="project" value="InterPro"/>
</dbReference>
<dbReference type="EMBL" id="LVJZ01000003">
    <property type="protein sequence ID" value="ODB96481.1"/>
    <property type="molecule type" value="Genomic_DNA"/>
</dbReference>
<reference evidence="7 8" key="1">
    <citation type="submission" date="2016-03" db="EMBL/GenBank/DDBJ databases">
        <title>Chemosynthetic sulphur-oxidizing symbionts of marine invertebrate animals are capable of nitrogen fixation.</title>
        <authorList>
            <person name="Petersen J.M."/>
            <person name="Kemper A."/>
            <person name="Gruber-Vodicka H."/>
            <person name="Cardini U."/>
            <person name="Geest Mvander."/>
            <person name="Kleiner M."/>
            <person name="Bulgheresi S."/>
            <person name="Fussmann M."/>
            <person name="Herbold C."/>
            <person name="Seah B.K.B."/>
            <person name="Antony C.Paul."/>
            <person name="Liu D."/>
            <person name="Belitz A."/>
            <person name="Weber M."/>
        </authorList>
    </citation>
    <scope>NUCLEOTIDE SEQUENCE [LARGE SCALE GENOMIC DNA]</scope>
    <source>
        <strain evidence="7">G_D</strain>
    </source>
</reference>
<feature type="domain" description="Fatty acid hydroxylase" evidence="6">
    <location>
        <begin position="89"/>
        <end position="225"/>
    </location>
</feature>
<dbReference type="STRING" id="1818881.A3196_06730"/>
<evidence type="ECO:0000256" key="3">
    <source>
        <dbReference type="ARBA" id="ARBA00022989"/>
    </source>
</evidence>
<dbReference type="PANTHER" id="PTHR11863">
    <property type="entry name" value="STEROL DESATURASE"/>
    <property type="match status" value="1"/>
</dbReference>
<dbReference type="GO" id="GO:0016491">
    <property type="term" value="F:oxidoreductase activity"/>
    <property type="evidence" value="ECO:0007669"/>
    <property type="project" value="InterPro"/>
</dbReference>
<dbReference type="RefSeq" id="WP_069019384.1">
    <property type="nucleotide sequence ID" value="NZ_LVJY01000003.1"/>
</dbReference>
<keyword evidence="2 5" id="KW-0812">Transmembrane</keyword>
<evidence type="ECO:0000313" key="8">
    <source>
        <dbReference type="Proteomes" id="UP000094849"/>
    </source>
</evidence>
<keyword evidence="3 5" id="KW-1133">Transmembrane helix</keyword>
<dbReference type="AlphaFoldDB" id="A0A1E2UPA4"/>
<feature type="transmembrane region" description="Helical" evidence="5">
    <location>
        <begin position="44"/>
        <end position="68"/>
    </location>
</feature>
<comment type="caution">
    <text evidence="7">The sequence shown here is derived from an EMBL/GenBank/DDBJ whole genome shotgun (WGS) entry which is preliminary data.</text>
</comment>
<dbReference type="GO" id="GO:0016020">
    <property type="term" value="C:membrane"/>
    <property type="evidence" value="ECO:0007669"/>
    <property type="project" value="UniProtKB-SubCell"/>
</dbReference>
<dbReference type="Pfam" id="PF04116">
    <property type="entry name" value="FA_hydroxylase"/>
    <property type="match status" value="1"/>
</dbReference>
<protein>
    <recommendedName>
        <fullName evidence="6">Fatty acid hydroxylase domain-containing protein</fullName>
    </recommendedName>
</protein>
<evidence type="ECO:0000313" key="7">
    <source>
        <dbReference type="EMBL" id="ODB96481.1"/>
    </source>
</evidence>
<feature type="transmembrane region" description="Helical" evidence="5">
    <location>
        <begin position="138"/>
        <end position="162"/>
    </location>
</feature>
<dbReference type="Proteomes" id="UP000094849">
    <property type="component" value="Unassembled WGS sequence"/>
</dbReference>
<dbReference type="GO" id="GO:0005506">
    <property type="term" value="F:iron ion binding"/>
    <property type="evidence" value="ECO:0007669"/>
    <property type="project" value="InterPro"/>
</dbReference>
<gene>
    <name evidence="7" type="ORF">A3196_06730</name>
</gene>
<name>A0A1E2UPA4_9GAMM</name>
<sequence length="271" mass="31538">MELDLDGGRLILFLGGLSLFILLETIFPARVWQGKRINRFMFHAAVAALNTVIVRVLIYVPFLLWIVYVEQQGWGISRWLGLNGWLEIVISLIMLDLFDYFWHRANHRFPLLWRFHKAHHADTEMDVTTALRFHPGELFLSSFAKALWILIWGPTAIAWFVFEGLISLCAQFHHSNIDLPEPIERVLCRVIVTPRFHTSHHRVERTYGDANFSTIFSFWDPLFGSYNQMPREEKGADHGDLIGLPQARETAFSFKAWLIEPFSRRNMGLAD</sequence>
<dbReference type="InterPro" id="IPR006694">
    <property type="entry name" value="Fatty_acid_hydroxylase"/>
</dbReference>
<evidence type="ECO:0000256" key="4">
    <source>
        <dbReference type="ARBA" id="ARBA00023136"/>
    </source>
</evidence>
<accession>A0A1E2UPA4</accession>
<keyword evidence="4 5" id="KW-0472">Membrane</keyword>
<comment type="subcellular location">
    <subcellularLocation>
        <location evidence="1">Membrane</location>
    </subcellularLocation>
</comment>